<gene>
    <name evidence="1" type="ORF">AFUS01_LOCUS30210</name>
</gene>
<protein>
    <submittedName>
        <fullName evidence="1">Uncharacterized protein</fullName>
    </submittedName>
</protein>
<dbReference type="EMBL" id="CAJVCH010459667">
    <property type="protein sequence ID" value="CAG7819780.1"/>
    <property type="molecule type" value="Genomic_DNA"/>
</dbReference>
<name>A0A8J2KR29_9HEXA</name>
<sequence length="73" mass="8642">MPIAIKFYEPVPTGLPSYHQSYEILEYRQNHEDNLEILYKPKRSARATYSKVKVESLILEGMNYDSLQTYWPS</sequence>
<reference evidence="1" key="1">
    <citation type="submission" date="2021-06" db="EMBL/GenBank/DDBJ databases">
        <authorList>
            <person name="Hodson N. C."/>
            <person name="Mongue J. A."/>
            <person name="Jaron S. K."/>
        </authorList>
    </citation>
    <scope>NUCLEOTIDE SEQUENCE</scope>
</reference>
<evidence type="ECO:0000313" key="1">
    <source>
        <dbReference type="EMBL" id="CAG7819780.1"/>
    </source>
</evidence>
<keyword evidence="2" id="KW-1185">Reference proteome</keyword>
<comment type="caution">
    <text evidence="1">The sequence shown here is derived from an EMBL/GenBank/DDBJ whole genome shotgun (WGS) entry which is preliminary data.</text>
</comment>
<organism evidence="1 2">
    <name type="scientific">Allacma fusca</name>
    <dbReference type="NCBI Taxonomy" id="39272"/>
    <lineage>
        <taxon>Eukaryota</taxon>
        <taxon>Metazoa</taxon>
        <taxon>Ecdysozoa</taxon>
        <taxon>Arthropoda</taxon>
        <taxon>Hexapoda</taxon>
        <taxon>Collembola</taxon>
        <taxon>Symphypleona</taxon>
        <taxon>Sminthuridae</taxon>
        <taxon>Allacma</taxon>
    </lineage>
</organism>
<feature type="non-terminal residue" evidence="1">
    <location>
        <position position="1"/>
    </location>
</feature>
<accession>A0A8J2KR29</accession>
<proteinExistence type="predicted"/>
<evidence type="ECO:0000313" key="2">
    <source>
        <dbReference type="Proteomes" id="UP000708208"/>
    </source>
</evidence>
<feature type="non-terminal residue" evidence="1">
    <location>
        <position position="73"/>
    </location>
</feature>
<dbReference type="Proteomes" id="UP000708208">
    <property type="component" value="Unassembled WGS sequence"/>
</dbReference>
<dbReference type="AlphaFoldDB" id="A0A8J2KR29"/>